<feature type="compositionally biased region" description="Basic residues" evidence="1">
    <location>
        <begin position="13"/>
        <end position="39"/>
    </location>
</feature>
<organism evidence="2 3">
    <name type="scientific">Globisporangium ultimum (strain ATCC 200006 / CBS 805.95 / DAOM BR144)</name>
    <name type="common">Pythium ultimum</name>
    <dbReference type="NCBI Taxonomy" id="431595"/>
    <lineage>
        <taxon>Eukaryota</taxon>
        <taxon>Sar</taxon>
        <taxon>Stramenopiles</taxon>
        <taxon>Oomycota</taxon>
        <taxon>Peronosporomycetes</taxon>
        <taxon>Pythiales</taxon>
        <taxon>Pythiaceae</taxon>
        <taxon>Globisporangium</taxon>
    </lineage>
</organism>
<sequence length="646" mass="71330">MTRAFPASPPPPTHHKRPQHQFQKMKKPSAARKNHHHFQQHAGIETQEGPSSQGREKLTAKKNSSTSKGKHGAKSKAKMPPSSFQKLPQEMVLLLFPFLTWKDTAAMLLVDASLSRIVLETKKAYSEWKNTVCIADNADASVELLRQRNRGCLLNARFAPNLIMINVGSGDSIPFKTGGYWKHLAQMLESEKLIPRECPVMMLYTPLGVMGTGSEETPNNVREYEEELGDDGDEPNKTVTLSITVAHLPGTSVETAVFDRKWLRQQARGRGDEPEYPFTTIENAGGAMEDTNSGLSNDQNFPSFLLFSVNANSSEELAPIVSKWHPGASIVGGIFPFADRCIPMAVYKSGLVSSAAKDVPRQHKLSRKAKQSASSSSSSAAGQLDFPTNLLIRFRGQVGIRDFSSCGFQPITPVVQCETISSAYLLDQFAHYRAYETVLWRNPNTGEEMQYRMVDLLRQYGSFARENSLNIYSSDKLKPMLSILQSAKEYNEEEMITAAPLAERINRLDMLICTQGGDIMSMDKHWEKGDYGFVAVQLADCGRFAHTVALKSLKTRMERRKENPLGAFVISCALKGIELYGEKDAEAKIYDQIFPGLPLNGFFSGGEIGPVAVPMGLPACITANAPRLQSNTTCGAVFYLKPSTSA</sequence>
<feature type="compositionally biased region" description="Low complexity" evidence="1">
    <location>
        <begin position="372"/>
        <end position="381"/>
    </location>
</feature>
<feature type="compositionally biased region" description="Basic residues" evidence="1">
    <location>
        <begin position="68"/>
        <end position="77"/>
    </location>
</feature>
<dbReference type="PANTHER" id="PTHR14939:SF5">
    <property type="entry name" value="F-BOX ONLY PROTEIN 22"/>
    <property type="match status" value="1"/>
</dbReference>
<evidence type="ECO:0000313" key="2">
    <source>
        <dbReference type="EnsemblProtists" id="PYU1_T002583"/>
    </source>
</evidence>
<reference evidence="3" key="1">
    <citation type="journal article" date="2010" name="Genome Biol.">
        <title>Genome sequence of the necrotrophic plant pathogen Pythium ultimum reveals original pathogenicity mechanisms and effector repertoire.</title>
        <authorList>
            <person name="Levesque C.A."/>
            <person name="Brouwer H."/>
            <person name="Cano L."/>
            <person name="Hamilton J.P."/>
            <person name="Holt C."/>
            <person name="Huitema E."/>
            <person name="Raffaele S."/>
            <person name="Robideau G.P."/>
            <person name="Thines M."/>
            <person name="Win J."/>
            <person name="Zerillo M.M."/>
            <person name="Beakes G.W."/>
            <person name="Boore J.L."/>
            <person name="Busam D."/>
            <person name="Dumas B."/>
            <person name="Ferriera S."/>
            <person name="Fuerstenberg S.I."/>
            <person name="Gachon C.M."/>
            <person name="Gaulin E."/>
            <person name="Govers F."/>
            <person name="Grenville-Briggs L."/>
            <person name="Horner N."/>
            <person name="Hostetler J."/>
            <person name="Jiang R.H."/>
            <person name="Johnson J."/>
            <person name="Krajaejun T."/>
            <person name="Lin H."/>
            <person name="Meijer H.J."/>
            <person name="Moore B."/>
            <person name="Morris P."/>
            <person name="Phuntmart V."/>
            <person name="Puiu D."/>
            <person name="Shetty J."/>
            <person name="Stajich J.E."/>
            <person name="Tripathy S."/>
            <person name="Wawra S."/>
            <person name="van West P."/>
            <person name="Whitty B.R."/>
            <person name="Coutinho P.M."/>
            <person name="Henrissat B."/>
            <person name="Martin F."/>
            <person name="Thomas P.D."/>
            <person name="Tyler B.M."/>
            <person name="De Vries R.P."/>
            <person name="Kamoun S."/>
            <person name="Yandell M."/>
            <person name="Tisserat N."/>
            <person name="Buell C.R."/>
        </authorList>
    </citation>
    <scope>NUCLEOTIDE SEQUENCE</scope>
    <source>
        <strain evidence="3">DAOM:BR144</strain>
    </source>
</reference>
<reference evidence="2" key="3">
    <citation type="submission" date="2014-11" db="UniProtKB">
        <authorList>
            <consortium name="EnsemblProtists"/>
        </authorList>
    </citation>
    <scope>IDENTIFICATION</scope>
    <source>
        <strain evidence="2">DAOM BR144</strain>
    </source>
</reference>
<dbReference type="GO" id="GO:0000209">
    <property type="term" value="P:protein polyubiquitination"/>
    <property type="evidence" value="ECO:0007669"/>
    <property type="project" value="TreeGrafter"/>
</dbReference>
<proteinExistence type="predicted"/>
<name>K3WC92_GLOUD</name>
<evidence type="ECO:0000256" key="1">
    <source>
        <dbReference type="SAM" id="MobiDB-lite"/>
    </source>
</evidence>
<dbReference type="AlphaFoldDB" id="K3WC92"/>
<feature type="region of interest" description="Disordered" evidence="1">
    <location>
        <begin position="1"/>
        <end position="83"/>
    </location>
</feature>
<dbReference type="VEuPathDB" id="FungiDB:PYU1_G002580"/>
<dbReference type="OMA" id="VQTHTTC"/>
<dbReference type="HOGENOM" id="CLU_034336_0_0_1"/>
<keyword evidence="3" id="KW-1185">Reference proteome</keyword>
<dbReference type="GO" id="GO:0032436">
    <property type="term" value="P:positive regulation of proteasomal ubiquitin-dependent protein catabolic process"/>
    <property type="evidence" value="ECO:0007669"/>
    <property type="project" value="TreeGrafter"/>
</dbReference>
<dbReference type="eggNOG" id="ENOG502RYUH">
    <property type="taxonomic scope" value="Eukaryota"/>
</dbReference>
<dbReference type="InParanoid" id="K3WC92"/>
<feature type="region of interest" description="Disordered" evidence="1">
    <location>
        <begin position="362"/>
        <end position="382"/>
    </location>
</feature>
<accession>K3WC92</accession>
<reference evidence="3" key="2">
    <citation type="submission" date="2010-04" db="EMBL/GenBank/DDBJ databases">
        <authorList>
            <person name="Buell R."/>
            <person name="Hamilton J."/>
            <person name="Hostetler J."/>
        </authorList>
    </citation>
    <scope>NUCLEOTIDE SEQUENCE [LARGE SCALE GENOMIC DNA]</scope>
    <source>
        <strain evidence="3">DAOM:BR144</strain>
    </source>
</reference>
<dbReference type="EnsemblProtists" id="PYU1_T002583">
    <property type="protein sequence ID" value="PYU1_T002583"/>
    <property type="gene ID" value="PYU1_G002580"/>
</dbReference>
<dbReference type="Proteomes" id="UP000019132">
    <property type="component" value="Unassembled WGS sequence"/>
</dbReference>
<dbReference type="PANTHER" id="PTHR14939">
    <property type="entry name" value="F-BOX ONLY PROTEIN 22"/>
    <property type="match status" value="1"/>
</dbReference>
<protein>
    <submittedName>
        <fullName evidence="2">Uncharacterized protein</fullName>
    </submittedName>
</protein>
<evidence type="ECO:0000313" key="3">
    <source>
        <dbReference type="Proteomes" id="UP000019132"/>
    </source>
</evidence>